<comment type="subcellular location">
    <subcellularLocation>
        <location evidence="1">Endomembrane system</location>
        <topology evidence="1">Multi-pass membrane protein</topology>
    </subcellularLocation>
    <subcellularLocation>
        <location evidence="3">Endoplasmic reticulum membrane</location>
    </subcellularLocation>
    <subcellularLocation>
        <location evidence="2">Nucleus envelope</location>
    </subcellularLocation>
</comment>
<dbReference type="GO" id="GO:0005789">
    <property type="term" value="C:endoplasmic reticulum membrane"/>
    <property type="evidence" value="ECO:0007669"/>
    <property type="project" value="UniProtKB-SubCell"/>
</dbReference>
<name>A0A813T106_9BILA</name>
<dbReference type="InterPro" id="IPR012430">
    <property type="entry name" value="TMEM43_fam"/>
</dbReference>
<keyword evidence="5" id="KW-0812">Transmembrane</keyword>
<evidence type="ECO:0000256" key="6">
    <source>
        <dbReference type="ARBA" id="ARBA00022824"/>
    </source>
</evidence>
<gene>
    <name evidence="10" type="ORF">BJG266_LOCUS5295</name>
    <name evidence="11" type="ORF">QVE165_LOCUS43741</name>
</gene>
<keyword evidence="9" id="KW-0539">Nucleus</keyword>
<keyword evidence="12" id="KW-1185">Reference proteome</keyword>
<evidence type="ECO:0000256" key="2">
    <source>
        <dbReference type="ARBA" id="ARBA00004259"/>
    </source>
</evidence>
<dbReference type="OrthoDB" id="410725at2759"/>
<dbReference type="GO" id="GO:0071763">
    <property type="term" value="P:nuclear membrane organization"/>
    <property type="evidence" value="ECO:0007669"/>
    <property type="project" value="TreeGrafter"/>
</dbReference>
<protein>
    <submittedName>
        <fullName evidence="10">Uncharacterized protein</fullName>
    </submittedName>
</protein>
<dbReference type="Pfam" id="PF07787">
    <property type="entry name" value="TMEM43"/>
    <property type="match status" value="1"/>
</dbReference>
<keyword evidence="8" id="KW-0472">Membrane</keyword>
<evidence type="ECO:0000256" key="1">
    <source>
        <dbReference type="ARBA" id="ARBA00004127"/>
    </source>
</evidence>
<dbReference type="PANTHER" id="PTHR13416:SF2">
    <property type="entry name" value="TRANSMEMBRANE PROTEIN 43"/>
    <property type="match status" value="1"/>
</dbReference>
<dbReference type="Proteomes" id="UP000663877">
    <property type="component" value="Unassembled WGS sequence"/>
</dbReference>
<keyword evidence="6" id="KW-0256">Endoplasmic reticulum</keyword>
<dbReference type="Proteomes" id="UP000663832">
    <property type="component" value="Unassembled WGS sequence"/>
</dbReference>
<keyword evidence="7" id="KW-1133">Transmembrane helix</keyword>
<dbReference type="EMBL" id="CAJNOI010000013">
    <property type="protein sequence ID" value="CAF0802715.1"/>
    <property type="molecule type" value="Genomic_DNA"/>
</dbReference>
<dbReference type="AlphaFoldDB" id="A0A813T106"/>
<evidence type="ECO:0000256" key="9">
    <source>
        <dbReference type="ARBA" id="ARBA00023242"/>
    </source>
</evidence>
<accession>A0A813T106</accession>
<evidence type="ECO:0000313" key="12">
    <source>
        <dbReference type="Proteomes" id="UP000663832"/>
    </source>
</evidence>
<evidence type="ECO:0000256" key="3">
    <source>
        <dbReference type="ARBA" id="ARBA00004586"/>
    </source>
</evidence>
<dbReference type="PANTHER" id="PTHR13416">
    <property type="match status" value="1"/>
</dbReference>
<comment type="similarity">
    <text evidence="4">Belongs to the TMEM43 family.</text>
</comment>
<sequence length="224" mass="26465">MFRILYNSLSENSEKLAEYTGCKRKITYVNDVDNINSSLYSEPLIYFHSKKSIEPLNDDSLHDNDFHIRFHRNVLRYQRKVEYCQWIENIQVSTDNETGLEEKTYFYIQRWRPNPVSSVHYNEALNHVNPQRHPYSSKTVTLSQAKIGKLIFNEDLIEQLYDFKSITDDNDIFIEPAGKYASAYNEHQFEYIGNGRFHSQYEKVLLYSPPTINQLQTETKIAGE</sequence>
<organism evidence="10 13">
    <name type="scientific">Adineta steineri</name>
    <dbReference type="NCBI Taxonomy" id="433720"/>
    <lineage>
        <taxon>Eukaryota</taxon>
        <taxon>Metazoa</taxon>
        <taxon>Spiralia</taxon>
        <taxon>Gnathifera</taxon>
        <taxon>Rotifera</taxon>
        <taxon>Eurotatoria</taxon>
        <taxon>Bdelloidea</taxon>
        <taxon>Adinetida</taxon>
        <taxon>Adinetidae</taxon>
        <taxon>Adineta</taxon>
    </lineage>
</organism>
<evidence type="ECO:0000256" key="7">
    <source>
        <dbReference type="ARBA" id="ARBA00022989"/>
    </source>
</evidence>
<comment type="caution">
    <text evidence="10">The sequence shown here is derived from an EMBL/GenBank/DDBJ whole genome shotgun (WGS) entry which is preliminary data.</text>
</comment>
<dbReference type="GO" id="GO:0006629">
    <property type="term" value="P:lipid metabolic process"/>
    <property type="evidence" value="ECO:0007669"/>
    <property type="project" value="TreeGrafter"/>
</dbReference>
<proteinExistence type="inferred from homology"/>
<evidence type="ECO:0000256" key="5">
    <source>
        <dbReference type="ARBA" id="ARBA00022692"/>
    </source>
</evidence>
<dbReference type="GO" id="GO:0005637">
    <property type="term" value="C:nuclear inner membrane"/>
    <property type="evidence" value="ECO:0007669"/>
    <property type="project" value="TreeGrafter"/>
</dbReference>
<evidence type="ECO:0000256" key="8">
    <source>
        <dbReference type="ARBA" id="ARBA00023136"/>
    </source>
</evidence>
<evidence type="ECO:0000256" key="4">
    <source>
        <dbReference type="ARBA" id="ARBA00006627"/>
    </source>
</evidence>
<evidence type="ECO:0000313" key="10">
    <source>
        <dbReference type="EMBL" id="CAF0802715.1"/>
    </source>
</evidence>
<evidence type="ECO:0000313" key="11">
    <source>
        <dbReference type="EMBL" id="CAF1504900.1"/>
    </source>
</evidence>
<dbReference type="EMBL" id="CAJNOM010000568">
    <property type="protein sequence ID" value="CAF1504900.1"/>
    <property type="molecule type" value="Genomic_DNA"/>
</dbReference>
<reference evidence="10" key="1">
    <citation type="submission" date="2021-02" db="EMBL/GenBank/DDBJ databases">
        <authorList>
            <person name="Nowell W R."/>
        </authorList>
    </citation>
    <scope>NUCLEOTIDE SEQUENCE</scope>
</reference>
<evidence type="ECO:0000313" key="13">
    <source>
        <dbReference type="Proteomes" id="UP000663877"/>
    </source>
</evidence>